<feature type="domain" description="Bromo" evidence="4">
    <location>
        <begin position="1"/>
        <end position="71"/>
    </location>
</feature>
<feature type="region of interest" description="Disordered" evidence="3">
    <location>
        <begin position="99"/>
        <end position="155"/>
    </location>
</feature>
<evidence type="ECO:0000313" key="5">
    <source>
        <dbReference type="EMBL" id="EKM53685.1"/>
    </source>
</evidence>
<name>K5W3H4_PHACS</name>
<feature type="region of interest" description="Disordered" evidence="3">
    <location>
        <begin position="608"/>
        <end position="704"/>
    </location>
</feature>
<sequence>QDNRDAEAFLKPVSKSEVPDYYEVIMHPMDLQTMQKKVKQKAYKSKREFKDDLDLIWSNCFSYNATEVCAASGPRNHPLRQCATRLKAKAEKLLKNITDRRERLDPPVPSDASRGGTPKLNGTVNGHAVVRSRSVAFTKSPSPSKPVGVATARRDAQFPDQPAIVRTTEGMVEWLQLDKELDARLNGELLANGFSGPSVEERLRQYVGLGPEGHDEDRASMDGEVGEKRKLPGESGPRKRPRTGSTEKDAVDLWWDAMQSDFMIGHGLPVLAHVISEEPAAVVPPTGIVDPPRKASQRPRKKRRKQADERMQKTLLYRMNDNVRTLRRVRDVHARLTVLKETADDPTSGEPSLLLPPVDDIEDPIDDQPWSIQASGDDIGEEHADDCMHWMSSKVLEHAGFQGTSKVALDVLAGVASDYLLNVGRTIQFLTEKYGHKMTPEEIILHTLFEGGVTRAPYDLDRYIKEDIVRYGSRMNDLEKKLSHVYSEATAEQAWDDEALFGAEENEEEDGEFVMGNFADAFGEDFLGLRELGIAAEFGLSSLSVPKKLLKSKNKGAAQGAPSAYKPSEPPPPFPPPPPFILLDSKTAEDQIGLLKSFYQHRIAQISVPVSPPAPPPMPPFNTTLPGASAPPRPFPQAPYPPPSLPEAPSPPPVTLPDDAPAQAHTKLGPLGQVLKPSAAASAAKKKDKAPAKGKGPAEGPGPG</sequence>
<dbReference type="GO" id="GO:0006325">
    <property type="term" value="P:chromatin organization"/>
    <property type="evidence" value="ECO:0007669"/>
    <property type="project" value="UniProtKB-ARBA"/>
</dbReference>
<dbReference type="CDD" id="cd22927">
    <property type="entry name" value="HFD_SPT7"/>
    <property type="match status" value="1"/>
</dbReference>
<dbReference type="InParanoid" id="K5W3H4"/>
<dbReference type="SMART" id="SM00297">
    <property type="entry name" value="BROMO"/>
    <property type="match status" value="1"/>
</dbReference>
<dbReference type="STRING" id="650164.K5W3H4"/>
<feature type="non-terminal residue" evidence="5">
    <location>
        <position position="1"/>
    </location>
</feature>
<feature type="compositionally biased region" description="Pro residues" evidence="3">
    <location>
        <begin position="610"/>
        <end position="620"/>
    </location>
</feature>
<dbReference type="InterPro" id="IPR018359">
    <property type="entry name" value="Bromodomain_CS"/>
</dbReference>
<dbReference type="Gene3D" id="1.10.20.10">
    <property type="entry name" value="Histone, subunit A"/>
    <property type="match status" value="1"/>
</dbReference>
<accession>K5W3H4</accession>
<reference evidence="5 6" key="1">
    <citation type="journal article" date="2012" name="BMC Genomics">
        <title>Comparative genomics of the white-rot fungi, Phanerochaete carnosa and P. chrysosporium, to elucidate the genetic basis of the distinct wood types they colonize.</title>
        <authorList>
            <person name="Suzuki H."/>
            <person name="MacDonald J."/>
            <person name="Syed K."/>
            <person name="Salamov A."/>
            <person name="Hori C."/>
            <person name="Aerts A."/>
            <person name="Henrissat B."/>
            <person name="Wiebenga A."/>
            <person name="vanKuyk P.A."/>
            <person name="Barry K."/>
            <person name="Lindquist E."/>
            <person name="LaButti K."/>
            <person name="Lapidus A."/>
            <person name="Lucas S."/>
            <person name="Coutinho P."/>
            <person name="Gong Y."/>
            <person name="Samejima M."/>
            <person name="Mahadevan R."/>
            <person name="Abou-Zaid M."/>
            <person name="de Vries R.P."/>
            <person name="Igarashi K."/>
            <person name="Yadav J.S."/>
            <person name="Grigoriev I.V."/>
            <person name="Master E.R."/>
        </authorList>
    </citation>
    <scope>NUCLEOTIDE SEQUENCE [LARGE SCALE GENOMIC DNA]</scope>
    <source>
        <strain evidence="5 6">HHB-10118-sp</strain>
    </source>
</reference>
<dbReference type="GO" id="GO:0006357">
    <property type="term" value="P:regulation of transcription by RNA polymerase II"/>
    <property type="evidence" value="ECO:0007669"/>
    <property type="project" value="TreeGrafter"/>
</dbReference>
<dbReference type="Pfam" id="PF00439">
    <property type="entry name" value="Bromodomain"/>
    <property type="match status" value="1"/>
</dbReference>
<dbReference type="RefSeq" id="XP_007397635.1">
    <property type="nucleotide sequence ID" value="XM_007397573.1"/>
</dbReference>
<dbReference type="InterPro" id="IPR037782">
    <property type="entry name" value="Spt7"/>
</dbReference>
<dbReference type="GO" id="GO:0046982">
    <property type="term" value="F:protein heterodimerization activity"/>
    <property type="evidence" value="ECO:0007669"/>
    <property type="project" value="InterPro"/>
</dbReference>
<feature type="non-terminal residue" evidence="5">
    <location>
        <position position="704"/>
    </location>
</feature>
<dbReference type="InterPro" id="IPR001487">
    <property type="entry name" value="Bromodomain"/>
</dbReference>
<feature type="region of interest" description="Disordered" evidence="3">
    <location>
        <begin position="283"/>
        <end position="308"/>
    </location>
</feature>
<keyword evidence="1 2" id="KW-0103">Bromodomain</keyword>
<dbReference type="OrthoDB" id="21449at2759"/>
<dbReference type="PANTHER" id="PTHR47343:SF1">
    <property type="entry name" value="TRANSCRIPTIONAL ACTIVATOR SPT7"/>
    <property type="match status" value="1"/>
</dbReference>
<dbReference type="GO" id="GO:0000124">
    <property type="term" value="C:SAGA complex"/>
    <property type="evidence" value="ECO:0007669"/>
    <property type="project" value="InterPro"/>
</dbReference>
<dbReference type="PRINTS" id="PR00503">
    <property type="entry name" value="BROMODOMAIN"/>
</dbReference>
<feature type="compositionally biased region" description="Pro residues" evidence="3">
    <location>
        <begin position="568"/>
        <end position="580"/>
    </location>
</feature>
<dbReference type="GeneID" id="18919902"/>
<evidence type="ECO:0000256" key="1">
    <source>
        <dbReference type="ARBA" id="ARBA00023117"/>
    </source>
</evidence>
<dbReference type="FunCoup" id="K5W3H4">
    <property type="interactions" value="17"/>
</dbReference>
<feature type="compositionally biased region" description="Basic and acidic residues" evidence="3">
    <location>
        <begin position="212"/>
        <end position="232"/>
    </location>
</feature>
<dbReference type="AlphaFoldDB" id="K5W3H4"/>
<dbReference type="GO" id="GO:0046695">
    <property type="term" value="C:SLIK (SAGA-like) complex"/>
    <property type="evidence" value="ECO:0007669"/>
    <property type="project" value="InterPro"/>
</dbReference>
<dbReference type="SUPFAM" id="SSF47370">
    <property type="entry name" value="Bromodomain"/>
    <property type="match status" value="1"/>
</dbReference>
<dbReference type="Gene3D" id="1.20.920.10">
    <property type="entry name" value="Bromodomain-like"/>
    <property type="match status" value="1"/>
</dbReference>
<keyword evidence="6" id="KW-1185">Reference proteome</keyword>
<proteinExistence type="predicted"/>
<dbReference type="HOGENOM" id="CLU_006198_1_0_1"/>
<dbReference type="PROSITE" id="PS00633">
    <property type="entry name" value="BROMODOMAIN_1"/>
    <property type="match status" value="1"/>
</dbReference>
<feature type="compositionally biased region" description="Basic residues" evidence="3">
    <location>
        <begin position="295"/>
        <end position="305"/>
    </location>
</feature>
<feature type="compositionally biased region" description="Pro residues" evidence="3">
    <location>
        <begin position="629"/>
        <end position="655"/>
    </location>
</feature>
<evidence type="ECO:0000313" key="6">
    <source>
        <dbReference type="Proteomes" id="UP000008370"/>
    </source>
</evidence>
<dbReference type="EMBL" id="JH930474">
    <property type="protein sequence ID" value="EKM53685.1"/>
    <property type="molecule type" value="Genomic_DNA"/>
</dbReference>
<dbReference type="Proteomes" id="UP000008370">
    <property type="component" value="Unassembled WGS sequence"/>
</dbReference>
<evidence type="ECO:0000259" key="4">
    <source>
        <dbReference type="PROSITE" id="PS50014"/>
    </source>
</evidence>
<gene>
    <name evidence="5" type="ORF">PHACADRAFT_47290</name>
</gene>
<dbReference type="InterPro" id="IPR009072">
    <property type="entry name" value="Histone-fold"/>
</dbReference>
<protein>
    <recommendedName>
        <fullName evidence="4">Bromo domain-containing protein</fullName>
    </recommendedName>
</protein>
<dbReference type="PANTHER" id="PTHR47343">
    <property type="entry name" value="TRANSCRIPTIONAL ACTIVATOR SPT7"/>
    <property type="match status" value="1"/>
</dbReference>
<evidence type="ECO:0000256" key="2">
    <source>
        <dbReference type="PROSITE-ProRule" id="PRU00035"/>
    </source>
</evidence>
<evidence type="ECO:0000256" key="3">
    <source>
        <dbReference type="SAM" id="MobiDB-lite"/>
    </source>
</evidence>
<feature type="region of interest" description="Disordered" evidence="3">
    <location>
        <begin position="554"/>
        <end position="582"/>
    </location>
</feature>
<organism evidence="5 6">
    <name type="scientific">Phanerochaete carnosa (strain HHB-10118-sp)</name>
    <name type="common">White-rot fungus</name>
    <name type="synonym">Peniophora carnosa</name>
    <dbReference type="NCBI Taxonomy" id="650164"/>
    <lineage>
        <taxon>Eukaryota</taxon>
        <taxon>Fungi</taxon>
        <taxon>Dikarya</taxon>
        <taxon>Basidiomycota</taxon>
        <taxon>Agaricomycotina</taxon>
        <taxon>Agaricomycetes</taxon>
        <taxon>Polyporales</taxon>
        <taxon>Phanerochaetaceae</taxon>
        <taxon>Phanerochaete</taxon>
    </lineage>
</organism>
<dbReference type="GO" id="GO:0005198">
    <property type="term" value="F:structural molecule activity"/>
    <property type="evidence" value="ECO:0007669"/>
    <property type="project" value="TreeGrafter"/>
</dbReference>
<dbReference type="PROSITE" id="PS50014">
    <property type="entry name" value="BROMODOMAIN_2"/>
    <property type="match status" value="1"/>
</dbReference>
<feature type="region of interest" description="Disordered" evidence="3">
    <location>
        <begin position="209"/>
        <end position="247"/>
    </location>
</feature>
<dbReference type="InterPro" id="IPR036427">
    <property type="entry name" value="Bromodomain-like_sf"/>
</dbReference>
<dbReference type="KEGG" id="pco:PHACADRAFT_47290"/>